<evidence type="ECO:0000256" key="9">
    <source>
        <dbReference type="ARBA" id="ARBA00023146"/>
    </source>
</evidence>
<dbReference type="HAMAP" id="MF_02003">
    <property type="entry name" value="Ile_tRNA_synth_type2"/>
    <property type="match status" value="1"/>
</dbReference>
<dbReference type="InterPro" id="IPR023586">
    <property type="entry name" value="Ile-tRNA-ligase_type2"/>
</dbReference>
<dbReference type="GO" id="GO:0005524">
    <property type="term" value="F:ATP binding"/>
    <property type="evidence" value="ECO:0007669"/>
    <property type="project" value="UniProtKB-UniRule"/>
</dbReference>
<keyword evidence="8 12" id="KW-0648">Protein biosynthesis</keyword>
<reference evidence="15 16" key="1">
    <citation type="journal article" date="2013" name="PLoS ONE">
        <title>Bacterial endosymbiosis in a chordate host: long-term co-evolution and conservation of secondary metabolism.</title>
        <authorList>
            <person name="Kwan J.C."/>
            <person name="Schmidt E.W."/>
        </authorList>
    </citation>
    <scope>NUCLEOTIDE SEQUENCE [LARGE SCALE GENOMIC DNA]</scope>
    <source>
        <strain evidence="16">L6</strain>
    </source>
</reference>
<feature type="short sequence motif" description="'HIGH' region" evidence="12">
    <location>
        <begin position="61"/>
        <end position="71"/>
    </location>
</feature>
<evidence type="ECO:0000256" key="10">
    <source>
        <dbReference type="ARBA" id="ARBA00025217"/>
    </source>
</evidence>
<keyword evidence="6 12" id="KW-0862">Zinc</keyword>
<dbReference type="CDD" id="cd00818">
    <property type="entry name" value="IleRS_core"/>
    <property type="match status" value="1"/>
</dbReference>
<keyword evidence="2 12" id="KW-0963">Cytoplasm</keyword>
<dbReference type="InterPro" id="IPR033709">
    <property type="entry name" value="Anticodon_Ile_ABEc"/>
</dbReference>
<dbReference type="NCBIfam" id="TIGR00392">
    <property type="entry name" value="ileS"/>
    <property type="match status" value="1"/>
</dbReference>
<dbReference type="PROSITE" id="PS00178">
    <property type="entry name" value="AA_TRNA_LIGASE_I"/>
    <property type="match status" value="1"/>
</dbReference>
<evidence type="ECO:0000313" key="16">
    <source>
        <dbReference type="Proteomes" id="UP000018951"/>
    </source>
</evidence>
<evidence type="ECO:0000256" key="4">
    <source>
        <dbReference type="ARBA" id="ARBA00022723"/>
    </source>
</evidence>
<evidence type="ECO:0000256" key="5">
    <source>
        <dbReference type="ARBA" id="ARBA00022741"/>
    </source>
</evidence>
<dbReference type="AlphaFoldDB" id="W2V1B2"/>
<dbReference type="InterPro" id="IPR002300">
    <property type="entry name" value="aa-tRNA-synth_Ia"/>
</dbReference>
<comment type="catalytic activity">
    <reaction evidence="11 12">
        <text>tRNA(Ile) + L-isoleucine + ATP = L-isoleucyl-tRNA(Ile) + AMP + diphosphate</text>
        <dbReference type="Rhea" id="RHEA:11060"/>
        <dbReference type="Rhea" id="RHEA-COMP:9666"/>
        <dbReference type="Rhea" id="RHEA-COMP:9695"/>
        <dbReference type="ChEBI" id="CHEBI:30616"/>
        <dbReference type="ChEBI" id="CHEBI:33019"/>
        <dbReference type="ChEBI" id="CHEBI:58045"/>
        <dbReference type="ChEBI" id="CHEBI:78442"/>
        <dbReference type="ChEBI" id="CHEBI:78528"/>
        <dbReference type="ChEBI" id="CHEBI:456215"/>
        <dbReference type="EC" id="6.1.1.5"/>
    </reaction>
</comment>
<comment type="similarity">
    <text evidence="1 12">Belongs to the class-I aminoacyl-tRNA synthetase family. IleS type 2 subfamily.</text>
</comment>
<organism evidence="15 16">
    <name type="scientific">Candidatus Xenolissoclinum pacificiensis L6</name>
    <dbReference type="NCBI Taxonomy" id="1401685"/>
    <lineage>
        <taxon>Bacteria</taxon>
        <taxon>Pseudomonadati</taxon>
        <taxon>Pseudomonadota</taxon>
        <taxon>Alphaproteobacteria</taxon>
        <taxon>Rickettsiales</taxon>
        <taxon>Anaplasmataceae</taxon>
        <taxon>Candidatus Xenolissoclinum</taxon>
    </lineage>
</organism>
<evidence type="ECO:0000313" key="15">
    <source>
        <dbReference type="EMBL" id="ETO91905.1"/>
    </source>
</evidence>
<evidence type="ECO:0000256" key="6">
    <source>
        <dbReference type="ARBA" id="ARBA00022833"/>
    </source>
</evidence>
<dbReference type="EC" id="6.1.1.5" evidence="12"/>
<feature type="domain" description="Aminoacyl-tRNA synthetase class Ia" evidence="13">
    <location>
        <begin position="31"/>
        <end position="641"/>
    </location>
</feature>
<dbReference type="GO" id="GO:0005737">
    <property type="term" value="C:cytoplasm"/>
    <property type="evidence" value="ECO:0007669"/>
    <property type="project" value="UniProtKB-SubCell"/>
</dbReference>
<dbReference type="SUPFAM" id="SSF47323">
    <property type="entry name" value="Anticodon-binding domain of a subclass of class I aminoacyl-tRNA synthetases"/>
    <property type="match status" value="1"/>
</dbReference>
<accession>W2V1B2</accession>
<proteinExistence type="inferred from homology"/>
<comment type="subcellular location">
    <subcellularLocation>
        <location evidence="12">Cytoplasm</location>
    </subcellularLocation>
</comment>
<sequence length="1041" mass="120063">MHSSGKISTKNSVIYPDLVSNISINEIDKYIFDYWDTEKVFALSISGRVKCAEYVLYDGPPFANGLPHYGHLLTGYIKDIVARFSTMNGYKVPRRFGWDCHGLPAEMATEKELNISGQKQIAEFGIDKFNEHCRKSVMKYSSAWEKYVNRQARWVNFQDTYKTMDVSFMESVLWAFKTLHEKGLIYEDKRVVPYSWACQTPLSNFETRIDNAYRKKISKTVIAKFCLTDALTGYEDKDVFLLVWTTTPWTLPSNLALAISADLKYKIVDKKDYYVIASEEFLSQEEGINIDTKKLIGLKYKPLFDYFQSNKNSFVILHADFVEAGSGTSIVHIAPGFGEDDFLLCKKNHIPVVCPVDDTGCFTEEVGNLAELQVFDANDQIITLLKANKQIWKIDTYSHNYPHCWRTDTPLIYKAVSSWYVQVTKIKDKLVNYNKQINWYPEYIGSGLFNNWLEGARDWSISRNRYWGTPIPVWKSTDPNNKTLYIYGSIAEIEKDFGVKCSDLHRETLDALTRPDPLNPDASLKRVPEVLDCWFESGSMPFAQYHYPFENKELFENSLPADFITEYLAQTRGWFYTLMVLSVALFGKIPFKNCLCHGVVLDHDGNKLSKRLNNYPDPMKMFDTYGTDAVRFLMMSSAVVNGGNLLLNDTMIKDVNRLVIKPILNALHFFVMYANADALTASYSDKNRELIDQYIIDKLKIVTNKIYNSFSCYNIVNVCKEITLFIDVLNNWYIRRNRKRFWDSEKSPSKMSAYNTLFFVLSTFSKIIAPVLPILSEFIFLSLNHTSSVHTCDYPKDFCLENSELVEKMDIVRDICNAGLFVRNHNTLKIRQPLKELTVFYDKDLNLENFAEIIMDEVNVKSVRFADTIMENVEVCVKLNYKTLAEHYPERVQELSKSVKQGNYSIINERSILKTSDLELGSDFFTIFIKTARDDSSIVEGRMLMVSLDTHLTHELIVEGHARDIVRCIQQIRKEMNLSLTASIEVVIVENQKSYIDDILVHWTKYISSQTFSNTIKSVNATDSEYYIRNIPSFIIGVKTT</sequence>
<keyword evidence="5 12" id="KW-0547">Nucleotide-binding</keyword>
<dbReference type="Pfam" id="PF19302">
    <property type="entry name" value="DUF5915"/>
    <property type="match status" value="1"/>
</dbReference>
<dbReference type="GO" id="GO:0006428">
    <property type="term" value="P:isoleucyl-tRNA aminoacylation"/>
    <property type="evidence" value="ECO:0007669"/>
    <property type="project" value="UniProtKB-UniRule"/>
</dbReference>
<comment type="cofactor">
    <cofactor evidence="12">
        <name>Zn(2+)</name>
        <dbReference type="ChEBI" id="CHEBI:29105"/>
    </cofactor>
</comment>
<dbReference type="InterPro" id="IPR014729">
    <property type="entry name" value="Rossmann-like_a/b/a_fold"/>
</dbReference>
<protein>
    <recommendedName>
        <fullName evidence="12">Isoleucine--tRNA ligase</fullName>
        <ecNumber evidence="12">6.1.1.5</ecNumber>
    </recommendedName>
    <alternativeName>
        <fullName evidence="12">Isoleucyl-tRNA synthetase</fullName>
        <shortName evidence="12">IleRS</shortName>
    </alternativeName>
</protein>
<keyword evidence="7 12" id="KW-0067">ATP-binding</keyword>
<evidence type="ECO:0000256" key="2">
    <source>
        <dbReference type="ARBA" id="ARBA00022490"/>
    </source>
</evidence>
<evidence type="ECO:0000259" key="14">
    <source>
        <dbReference type="Pfam" id="PF08264"/>
    </source>
</evidence>
<feature type="binding site" evidence="12">
    <location>
        <position position="610"/>
    </location>
    <ligand>
        <name>ATP</name>
        <dbReference type="ChEBI" id="CHEBI:30616"/>
    </ligand>
</feature>
<comment type="function">
    <text evidence="10 12">Catalyzes the attachment of isoleucine to tRNA(Ile). As IleRS can inadvertently accommodate and process structurally similar amino acids such as valine, to avoid such errors it has two additional distinct tRNA(Ile)-dependent editing activities. One activity is designated as 'pretransfer' editing and involves the hydrolysis of activated Val-AMP. The other activity is designated 'posttransfer' editing and involves deacylation of mischarged Val-tRNA(Ile).</text>
</comment>
<dbReference type="STRING" id="1401685.P857_1085"/>
<gene>
    <name evidence="12 15" type="primary">ileS</name>
    <name evidence="15" type="ORF">P857_1085</name>
</gene>
<evidence type="ECO:0000259" key="13">
    <source>
        <dbReference type="Pfam" id="PF00133"/>
    </source>
</evidence>
<keyword evidence="4 12" id="KW-0479">Metal-binding</keyword>
<dbReference type="PANTHER" id="PTHR42780:SF1">
    <property type="entry name" value="ISOLEUCINE--TRNA LIGASE, CYTOPLASMIC"/>
    <property type="match status" value="1"/>
</dbReference>
<dbReference type="PANTHER" id="PTHR42780">
    <property type="entry name" value="SOLEUCYL-TRNA SYNTHETASE"/>
    <property type="match status" value="1"/>
</dbReference>
<dbReference type="Pfam" id="PF00133">
    <property type="entry name" value="tRNA-synt_1"/>
    <property type="match status" value="1"/>
</dbReference>
<dbReference type="InterPro" id="IPR013155">
    <property type="entry name" value="M/V/L/I-tRNA-synth_anticd-bd"/>
</dbReference>
<feature type="domain" description="Methionyl/Valyl/Leucyl/Isoleucyl-tRNA synthetase anticodon-binding" evidence="14">
    <location>
        <begin position="692"/>
        <end position="835"/>
    </location>
</feature>
<evidence type="ECO:0000256" key="8">
    <source>
        <dbReference type="ARBA" id="ARBA00022917"/>
    </source>
</evidence>
<comment type="domain">
    <text evidence="12">IleRS has two distinct active sites: one for aminoacylation and one for editing. The misactivated valine is translocated from the active site to the editing site, which sterically excludes the correctly activated isoleucine. The single editing site contains two valyl binding pockets, one specific for each substrate (Val-AMP or Val-tRNA(Ile)).</text>
</comment>
<dbReference type="GO" id="GO:0000049">
    <property type="term" value="F:tRNA binding"/>
    <property type="evidence" value="ECO:0007669"/>
    <property type="project" value="InterPro"/>
</dbReference>
<evidence type="ECO:0000256" key="3">
    <source>
        <dbReference type="ARBA" id="ARBA00022598"/>
    </source>
</evidence>
<keyword evidence="16" id="KW-1185">Reference proteome</keyword>
<dbReference type="Proteomes" id="UP000018951">
    <property type="component" value="Unassembled WGS sequence"/>
</dbReference>
<dbReference type="InterPro" id="IPR001412">
    <property type="entry name" value="aa-tRNA-synth_I_CS"/>
</dbReference>
<dbReference type="CDD" id="cd07961">
    <property type="entry name" value="Anticodon_Ia_Ile_ABEc"/>
    <property type="match status" value="1"/>
</dbReference>
<evidence type="ECO:0000256" key="7">
    <source>
        <dbReference type="ARBA" id="ARBA00022840"/>
    </source>
</evidence>
<dbReference type="InterPro" id="IPR009008">
    <property type="entry name" value="Val/Leu/Ile-tRNA-synth_edit"/>
</dbReference>
<dbReference type="Gene3D" id="3.40.50.620">
    <property type="entry name" value="HUPs"/>
    <property type="match status" value="2"/>
</dbReference>
<comment type="caution">
    <text evidence="15">The sequence shown here is derived from an EMBL/GenBank/DDBJ whole genome shotgun (WGS) entry which is preliminary data.</text>
</comment>
<dbReference type="Pfam" id="PF08264">
    <property type="entry name" value="Anticodon_1"/>
    <property type="match status" value="1"/>
</dbReference>
<evidence type="ECO:0000256" key="1">
    <source>
        <dbReference type="ARBA" id="ARBA00007078"/>
    </source>
</evidence>
<dbReference type="GO" id="GO:0002161">
    <property type="term" value="F:aminoacyl-tRNA deacylase activity"/>
    <property type="evidence" value="ECO:0007669"/>
    <property type="project" value="InterPro"/>
</dbReference>
<dbReference type="GO" id="GO:0004822">
    <property type="term" value="F:isoleucine-tRNA ligase activity"/>
    <property type="evidence" value="ECO:0007669"/>
    <property type="project" value="UniProtKB-UniRule"/>
</dbReference>
<keyword evidence="3 12" id="KW-0436">Ligase</keyword>
<dbReference type="PATRIC" id="fig|1401685.3.peg.317"/>
<dbReference type="SUPFAM" id="SSF52374">
    <property type="entry name" value="Nucleotidylyl transferase"/>
    <property type="match status" value="1"/>
</dbReference>
<dbReference type="GO" id="GO:0008270">
    <property type="term" value="F:zinc ion binding"/>
    <property type="evidence" value="ECO:0007669"/>
    <property type="project" value="UniProtKB-UniRule"/>
</dbReference>
<evidence type="ECO:0000256" key="12">
    <source>
        <dbReference type="HAMAP-Rule" id="MF_02003"/>
    </source>
</evidence>
<keyword evidence="9 12" id="KW-0030">Aminoacyl-tRNA synthetase</keyword>
<feature type="short sequence motif" description="'KMSKS' region" evidence="12">
    <location>
        <begin position="607"/>
        <end position="611"/>
    </location>
</feature>
<comment type="subunit">
    <text evidence="12">Monomer.</text>
</comment>
<dbReference type="Gene3D" id="1.10.730.10">
    <property type="entry name" value="Isoleucyl-tRNA Synthetase, Domain 1"/>
    <property type="match status" value="1"/>
</dbReference>
<dbReference type="InterPro" id="IPR009080">
    <property type="entry name" value="tRNAsynth_Ia_anticodon-bd"/>
</dbReference>
<evidence type="ECO:0000256" key="11">
    <source>
        <dbReference type="ARBA" id="ARBA00048359"/>
    </source>
</evidence>
<dbReference type="SUPFAM" id="SSF50677">
    <property type="entry name" value="ValRS/IleRS/LeuRS editing domain"/>
    <property type="match status" value="1"/>
</dbReference>
<dbReference type="PRINTS" id="PR00984">
    <property type="entry name" value="TRNASYNTHILE"/>
</dbReference>
<dbReference type="InterPro" id="IPR002301">
    <property type="entry name" value="Ile-tRNA-ligase"/>
</dbReference>
<dbReference type="EMBL" id="AXCJ01000001">
    <property type="protein sequence ID" value="ETO91905.1"/>
    <property type="molecule type" value="Genomic_DNA"/>
</dbReference>
<dbReference type="FunFam" id="3.40.50.620:FF:000075">
    <property type="entry name" value="Isoleucine--tRNA ligase"/>
    <property type="match status" value="1"/>
</dbReference>
<name>W2V1B2_9RICK</name>